<dbReference type="PANTHER" id="PTHR33360">
    <property type="entry name" value="TRANSPOSASE FOR INSERTION SEQUENCE ELEMENT IS200"/>
    <property type="match status" value="1"/>
</dbReference>
<keyword evidence="3" id="KW-1185">Reference proteome</keyword>
<evidence type="ECO:0000313" key="3">
    <source>
        <dbReference type="Proteomes" id="UP001162030"/>
    </source>
</evidence>
<dbReference type="Proteomes" id="UP001162030">
    <property type="component" value="Chromosome"/>
</dbReference>
<dbReference type="PANTHER" id="PTHR33360:SF2">
    <property type="entry name" value="TRANSPOSASE FOR INSERTION SEQUENCE ELEMENT IS200"/>
    <property type="match status" value="1"/>
</dbReference>
<dbReference type="Pfam" id="PF01797">
    <property type="entry name" value="Y1_Tnp"/>
    <property type="match status" value="1"/>
</dbReference>
<dbReference type="RefSeq" id="WP_026610287.1">
    <property type="nucleotide sequence ID" value="NZ_OX458333.1"/>
</dbReference>
<accession>A0ABM9HXJ3</accession>
<name>A0ABM9HXJ3_9GAMM</name>
<evidence type="ECO:0000313" key="2">
    <source>
        <dbReference type="EMBL" id="CAI8753409.1"/>
    </source>
</evidence>
<dbReference type="SUPFAM" id="SSF143422">
    <property type="entry name" value="Transposase IS200-like"/>
    <property type="match status" value="1"/>
</dbReference>
<reference evidence="2 3" key="1">
    <citation type="submission" date="2023-03" db="EMBL/GenBank/DDBJ databases">
        <authorList>
            <person name="Pearce D."/>
        </authorList>
    </citation>
    <scope>NUCLEOTIDE SEQUENCE [LARGE SCALE GENOMIC DNA]</scope>
    <source>
        <strain evidence="2">Msz</strain>
    </source>
</reference>
<dbReference type="SMART" id="SM01321">
    <property type="entry name" value="Y1_Tnp"/>
    <property type="match status" value="1"/>
</dbReference>
<dbReference type="EMBL" id="OX458333">
    <property type="protein sequence ID" value="CAI8753409.1"/>
    <property type="molecule type" value="Genomic_DNA"/>
</dbReference>
<dbReference type="InterPro" id="IPR036515">
    <property type="entry name" value="Transposase_17_sf"/>
</dbReference>
<gene>
    <name evidence="2" type="primary">tnpA</name>
    <name evidence="2" type="ORF">MSZNOR_0693</name>
</gene>
<feature type="domain" description="Transposase IS200-like" evidence="1">
    <location>
        <begin position="11"/>
        <end position="128"/>
    </location>
</feature>
<evidence type="ECO:0000259" key="1">
    <source>
        <dbReference type="SMART" id="SM01321"/>
    </source>
</evidence>
<sequence length="142" mass="16839">MREWQNQSHVTWYCRYHVVIVPKYRRKSMFGLLRRDIGLILKELCRRFGIDLVEGHVMPDHMHMCLGIPPKYSVANTIGKLKGKSAILIHQRYGRKRNFVALNFWARGYCVSTVGLDEAMIRNYIRSQEEREKKEEQMNLAL</sequence>
<organism evidence="2 3">
    <name type="scientific">Methylocaldum szegediense</name>
    <dbReference type="NCBI Taxonomy" id="73780"/>
    <lineage>
        <taxon>Bacteria</taxon>
        <taxon>Pseudomonadati</taxon>
        <taxon>Pseudomonadota</taxon>
        <taxon>Gammaproteobacteria</taxon>
        <taxon>Methylococcales</taxon>
        <taxon>Methylococcaceae</taxon>
        <taxon>Methylocaldum</taxon>
    </lineage>
</organism>
<proteinExistence type="predicted"/>
<dbReference type="InterPro" id="IPR002686">
    <property type="entry name" value="Transposase_17"/>
</dbReference>
<dbReference type="Gene3D" id="3.30.70.1290">
    <property type="entry name" value="Transposase IS200-like"/>
    <property type="match status" value="1"/>
</dbReference>
<protein>
    <submittedName>
        <fullName evidence="2">Transposase</fullName>
    </submittedName>
</protein>
<dbReference type="NCBIfam" id="NF033573">
    <property type="entry name" value="transpos_IS200"/>
    <property type="match status" value="1"/>
</dbReference>